<dbReference type="AlphaFoldDB" id="A0A7X2LWK2"/>
<protein>
    <recommendedName>
        <fullName evidence="3">CHAP domain-containing protein</fullName>
    </recommendedName>
</protein>
<evidence type="ECO:0008006" key="3">
    <source>
        <dbReference type="Google" id="ProtNLM"/>
    </source>
</evidence>
<evidence type="ECO:0000313" key="1">
    <source>
        <dbReference type="EMBL" id="MRV76083.1"/>
    </source>
</evidence>
<dbReference type="EMBL" id="WKJJ01000027">
    <property type="protein sequence ID" value="MRV76083.1"/>
    <property type="molecule type" value="Genomic_DNA"/>
</dbReference>
<dbReference type="RefSeq" id="WP_154381251.1">
    <property type="nucleotide sequence ID" value="NZ_WKJJ01000027.1"/>
</dbReference>
<gene>
    <name evidence="1" type="ORF">GJ700_30655</name>
</gene>
<comment type="caution">
    <text evidence="1">The sequence shown here is derived from an EMBL/GenBank/DDBJ whole genome shotgun (WGS) entry which is preliminary data.</text>
</comment>
<dbReference type="Proteomes" id="UP000446768">
    <property type="component" value="Unassembled WGS sequence"/>
</dbReference>
<keyword evidence="2" id="KW-1185">Reference proteome</keyword>
<sequence>MNLQRRSILTFAGAALAGSPFILRAQNIMIDDVREYQRGDPSGPREYVSFNSSKVASNIKDTKADYLPKLKDFGELLLEEASRYIGFNRQKNRDGIADMLEVFGLGFADSKGHPYAFCAAGIGYVAARVYAKTRVKDATYADVIQCLGDIDHHHFYPCPGVANMVTVASVHGRWVPVTNVVSGKANPMPGWLVVFKWNKSDHHIGILKSISGEKLKTVEFNTSPEGAKGSDANGGAVAERERRLNSNVLGFINPGISVRT</sequence>
<name>A0A7X2LWK2_9BURK</name>
<reference evidence="1 2" key="1">
    <citation type="submission" date="2019-11" db="EMBL/GenBank/DDBJ databases">
        <title>Novel species isolated from a subtropical stream in China.</title>
        <authorList>
            <person name="Lu H."/>
        </authorList>
    </citation>
    <scope>NUCLEOTIDE SEQUENCE [LARGE SCALE GENOMIC DNA]</scope>
    <source>
        <strain evidence="1 2">FT92W</strain>
    </source>
</reference>
<evidence type="ECO:0000313" key="2">
    <source>
        <dbReference type="Proteomes" id="UP000446768"/>
    </source>
</evidence>
<organism evidence="1 2">
    <name type="scientific">Pseudoduganella rivuli</name>
    <dbReference type="NCBI Taxonomy" id="2666085"/>
    <lineage>
        <taxon>Bacteria</taxon>
        <taxon>Pseudomonadati</taxon>
        <taxon>Pseudomonadota</taxon>
        <taxon>Betaproteobacteria</taxon>
        <taxon>Burkholderiales</taxon>
        <taxon>Oxalobacteraceae</taxon>
        <taxon>Telluria group</taxon>
        <taxon>Pseudoduganella</taxon>
    </lineage>
</organism>
<accession>A0A7X2LWK2</accession>
<proteinExistence type="predicted"/>